<dbReference type="Proteomes" id="UP001215280">
    <property type="component" value="Unassembled WGS sequence"/>
</dbReference>
<evidence type="ECO:0000313" key="2">
    <source>
        <dbReference type="EMBL" id="KAJ7713585.1"/>
    </source>
</evidence>
<dbReference type="AlphaFoldDB" id="A0AAD7MF47"/>
<reference evidence="2" key="1">
    <citation type="submission" date="2023-03" db="EMBL/GenBank/DDBJ databases">
        <title>Massive genome expansion in bonnet fungi (Mycena s.s.) driven by repeated elements and novel gene families across ecological guilds.</title>
        <authorList>
            <consortium name="Lawrence Berkeley National Laboratory"/>
            <person name="Harder C.B."/>
            <person name="Miyauchi S."/>
            <person name="Viragh M."/>
            <person name="Kuo A."/>
            <person name="Thoen E."/>
            <person name="Andreopoulos B."/>
            <person name="Lu D."/>
            <person name="Skrede I."/>
            <person name="Drula E."/>
            <person name="Henrissat B."/>
            <person name="Morin E."/>
            <person name="Kohler A."/>
            <person name="Barry K."/>
            <person name="LaButti K."/>
            <person name="Morin E."/>
            <person name="Salamov A."/>
            <person name="Lipzen A."/>
            <person name="Mereny Z."/>
            <person name="Hegedus B."/>
            <person name="Baldrian P."/>
            <person name="Stursova M."/>
            <person name="Weitz H."/>
            <person name="Taylor A."/>
            <person name="Grigoriev I.V."/>
            <person name="Nagy L.G."/>
            <person name="Martin F."/>
            <person name="Kauserud H."/>
        </authorList>
    </citation>
    <scope>NUCLEOTIDE SEQUENCE</scope>
    <source>
        <strain evidence="2">CBHHK188m</strain>
    </source>
</reference>
<evidence type="ECO:0000256" key="1">
    <source>
        <dbReference type="SAM" id="MobiDB-lite"/>
    </source>
</evidence>
<organism evidence="2 3">
    <name type="scientific">Mycena maculata</name>
    <dbReference type="NCBI Taxonomy" id="230809"/>
    <lineage>
        <taxon>Eukaryota</taxon>
        <taxon>Fungi</taxon>
        <taxon>Dikarya</taxon>
        <taxon>Basidiomycota</taxon>
        <taxon>Agaricomycotina</taxon>
        <taxon>Agaricomycetes</taxon>
        <taxon>Agaricomycetidae</taxon>
        <taxon>Agaricales</taxon>
        <taxon>Marasmiineae</taxon>
        <taxon>Mycenaceae</taxon>
        <taxon>Mycena</taxon>
    </lineage>
</organism>
<keyword evidence="3" id="KW-1185">Reference proteome</keyword>
<feature type="region of interest" description="Disordered" evidence="1">
    <location>
        <begin position="15"/>
        <end position="80"/>
    </location>
</feature>
<evidence type="ECO:0000313" key="3">
    <source>
        <dbReference type="Proteomes" id="UP001215280"/>
    </source>
</evidence>
<gene>
    <name evidence="2" type="ORF">DFH07DRAFT_863805</name>
</gene>
<sequence length="212" mass="20678">MGGGACLASRVSRNGGASLRSLGTGVRTSRGSLAASGPSLADNGGGGSLAESGGASLAESGVERTSRTSRAGGGARSRISLVSRKSLPSLACNGAGGGGSPRTSNLATKEFSTGLSAGRKYSAPPDPYSSARARFGGGPAPLEGLKLLGRTRPSRYGEGGRYDLCPGGGFASGACAACNDDAATALTPTGCGTGCGWGWGGGERRASHPPLR</sequence>
<comment type="caution">
    <text evidence="2">The sequence shown here is derived from an EMBL/GenBank/DDBJ whole genome shotgun (WGS) entry which is preliminary data.</text>
</comment>
<protein>
    <submittedName>
        <fullName evidence="2">Uncharacterized protein</fullName>
    </submittedName>
</protein>
<name>A0AAD7MF47_9AGAR</name>
<proteinExistence type="predicted"/>
<feature type="compositionally biased region" description="Low complexity" evidence="1">
    <location>
        <begin position="49"/>
        <end position="60"/>
    </location>
</feature>
<dbReference type="EMBL" id="JARJLG010000390">
    <property type="protein sequence ID" value="KAJ7713585.1"/>
    <property type="molecule type" value="Genomic_DNA"/>
</dbReference>
<accession>A0AAD7MF47</accession>